<evidence type="ECO:0000256" key="4">
    <source>
        <dbReference type="ARBA" id="ARBA00006641"/>
    </source>
</evidence>
<dbReference type="OrthoDB" id="9779738at2"/>
<dbReference type="Gene3D" id="3.40.630.20">
    <property type="entry name" value="Peptidase C15, pyroglutamyl peptidase I-like"/>
    <property type="match status" value="1"/>
</dbReference>
<comment type="caution">
    <text evidence="11">The sequence shown here is derived from an EMBL/GenBank/DDBJ whole genome shotgun (WGS) entry which is preliminary data.</text>
</comment>
<dbReference type="PROSITE" id="PS01334">
    <property type="entry name" value="PYRASE_CYS"/>
    <property type="match status" value="1"/>
</dbReference>
<accession>A0A3N4WDZ5</accession>
<evidence type="ECO:0000256" key="5">
    <source>
        <dbReference type="ARBA" id="ARBA00022490"/>
    </source>
</evidence>
<dbReference type="GO" id="GO:0016920">
    <property type="term" value="F:pyroglutamyl-peptidase activity"/>
    <property type="evidence" value="ECO:0007669"/>
    <property type="project" value="UniProtKB-UniRule"/>
</dbReference>
<dbReference type="EC" id="3.4.19.3" evidence="9"/>
<dbReference type="GO" id="GO:0006508">
    <property type="term" value="P:proteolysis"/>
    <property type="evidence" value="ECO:0007669"/>
    <property type="project" value="UniProtKB-KW"/>
</dbReference>
<evidence type="ECO:0000256" key="7">
    <source>
        <dbReference type="ARBA" id="ARBA00022801"/>
    </source>
</evidence>
<dbReference type="HAMAP" id="MF_00417">
    <property type="entry name" value="Pyrrolid_peptidase"/>
    <property type="match status" value="1"/>
</dbReference>
<evidence type="ECO:0000256" key="8">
    <source>
        <dbReference type="ARBA" id="ARBA00022807"/>
    </source>
</evidence>
<comment type="subunit">
    <text evidence="9">Homotetramer.</text>
</comment>
<dbReference type="Proteomes" id="UP000281691">
    <property type="component" value="Unassembled WGS sequence"/>
</dbReference>
<reference evidence="11 12" key="1">
    <citation type="submission" date="2018-11" db="EMBL/GenBank/DDBJ databases">
        <title>Genomic Encyclopedia of Type Strains, Phase IV (KMG-IV): sequencing the most valuable type-strain genomes for metagenomic binning, comparative biology and taxonomic classification.</title>
        <authorList>
            <person name="Goeker M."/>
        </authorList>
    </citation>
    <scope>NUCLEOTIDE SEQUENCE [LARGE SCALE GENOMIC DNA]</scope>
    <source>
        <strain evidence="11 12">DSM 27238</strain>
    </source>
</reference>
<evidence type="ECO:0000256" key="3">
    <source>
        <dbReference type="ARBA" id="ARBA00004496"/>
    </source>
</evidence>
<dbReference type="EMBL" id="RKQP01000003">
    <property type="protein sequence ID" value="RPE83474.1"/>
    <property type="molecule type" value="Genomic_DNA"/>
</dbReference>
<dbReference type="InterPro" id="IPR033694">
    <property type="entry name" value="PGPEP1_Cys_AS"/>
</dbReference>
<evidence type="ECO:0000256" key="9">
    <source>
        <dbReference type="HAMAP-Rule" id="MF_00417"/>
    </source>
</evidence>
<dbReference type="InterPro" id="IPR000816">
    <property type="entry name" value="Peptidase_C15"/>
</dbReference>
<evidence type="ECO:0000313" key="12">
    <source>
        <dbReference type="Proteomes" id="UP000281691"/>
    </source>
</evidence>
<feature type="active site" evidence="9">
    <location>
        <position position="163"/>
    </location>
</feature>
<dbReference type="CDD" id="cd00501">
    <property type="entry name" value="Peptidase_C15"/>
    <property type="match status" value="1"/>
</dbReference>
<dbReference type="NCBIfam" id="NF009676">
    <property type="entry name" value="PRK13197.1"/>
    <property type="match status" value="1"/>
</dbReference>
<evidence type="ECO:0000256" key="6">
    <source>
        <dbReference type="ARBA" id="ARBA00022670"/>
    </source>
</evidence>
<comment type="similarity">
    <text evidence="4 9">Belongs to the peptidase C15 family.</text>
</comment>
<keyword evidence="6 9" id="KW-0645">Protease</keyword>
<feature type="active site" evidence="9 10">
    <location>
        <position position="139"/>
    </location>
</feature>
<dbReference type="GO" id="GO:0005829">
    <property type="term" value="C:cytosol"/>
    <property type="evidence" value="ECO:0007669"/>
    <property type="project" value="InterPro"/>
</dbReference>
<keyword evidence="5 9" id="KW-0963">Cytoplasm</keyword>
<sequence length="200" mass="21950">MKKVLITGFDPFNKESINPSWEVAKRLAKPSFIYAVQLPCVFDLVLEVLQEKIKEIQPDIVICIGQAARQSDIAIERVAINLNDATIPDNQNNQPIDTEIIPHAPSAYFSTLPCKTIVQALKENGIPASLSLSAGTYVCNHTMYGLLHFLAKHLPNCRGGFIHIPFLPEQGVNHPNAPTMALETVLKGISIAINVALETE</sequence>
<dbReference type="FunFam" id="3.40.630.20:FF:000001">
    <property type="entry name" value="Pyrrolidone-carboxylate peptidase"/>
    <property type="match status" value="1"/>
</dbReference>
<comment type="function">
    <text evidence="2 9">Removes 5-oxoproline from various penultimate amino acid residues except L-proline.</text>
</comment>
<keyword evidence="12" id="KW-1185">Reference proteome</keyword>
<keyword evidence="8 9" id="KW-0788">Thiol protease</keyword>
<keyword evidence="7 9" id="KW-0378">Hydrolase</keyword>
<evidence type="ECO:0000256" key="2">
    <source>
        <dbReference type="ARBA" id="ARBA00002280"/>
    </source>
</evidence>
<dbReference type="PANTHER" id="PTHR23402">
    <property type="entry name" value="PROTEASE FAMILY C15 PYROGLUTAMYL-PEPTIDASE I-RELATED"/>
    <property type="match status" value="1"/>
</dbReference>
<evidence type="ECO:0000256" key="10">
    <source>
        <dbReference type="PROSITE-ProRule" id="PRU10077"/>
    </source>
</evidence>
<gene>
    <name evidence="9" type="primary">pcp</name>
    <name evidence="11" type="ORF">EDC46_1167</name>
</gene>
<name>A0A3N4WDZ5_9PAST</name>
<dbReference type="InterPro" id="IPR029762">
    <property type="entry name" value="PGP-I_bact-type"/>
</dbReference>
<comment type="catalytic activity">
    <reaction evidence="1 9 10">
        <text>Release of an N-terminal pyroglutamyl group from a polypeptide, the second amino acid generally not being Pro.</text>
        <dbReference type="EC" id="3.4.19.3"/>
    </reaction>
</comment>
<dbReference type="PRINTS" id="PR00706">
    <property type="entry name" value="PYROGLUPTASE"/>
</dbReference>
<dbReference type="Pfam" id="PF01470">
    <property type="entry name" value="Peptidase_C15"/>
    <property type="match status" value="1"/>
</dbReference>
<dbReference type="PANTHER" id="PTHR23402:SF1">
    <property type="entry name" value="PYROGLUTAMYL-PEPTIDASE I"/>
    <property type="match status" value="1"/>
</dbReference>
<feature type="active site" evidence="9">
    <location>
        <position position="76"/>
    </location>
</feature>
<dbReference type="InterPro" id="IPR016125">
    <property type="entry name" value="Peptidase_C15-like"/>
</dbReference>
<dbReference type="AlphaFoldDB" id="A0A3N4WDZ5"/>
<dbReference type="SUPFAM" id="SSF53182">
    <property type="entry name" value="Pyrrolidone carboxyl peptidase (pyroglutamate aminopeptidase)"/>
    <property type="match status" value="1"/>
</dbReference>
<dbReference type="NCBIfam" id="TIGR00504">
    <property type="entry name" value="pyro_pdase"/>
    <property type="match status" value="1"/>
</dbReference>
<proteinExistence type="inferred from homology"/>
<dbReference type="PIRSF" id="PIRSF015592">
    <property type="entry name" value="Prld-crbxl_pptds"/>
    <property type="match status" value="1"/>
</dbReference>
<protein>
    <recommendedName>
        <fullName evidence="9">Pyrrolidone-carboxylate peptidase</fullName>
        <ecNumber evidence="9">3.4.19.3</ecNumber>
    </recommendedName>
    <alternativeName>
        <fullName evidence="9">5-oxoprolyl-peptidase</fullName>
    </alternativeName>
    <alternativeName>
        <fullName evidence="9">Pyroglutamyl-peptidase I</fullName>
        <shortName evidence="9">PGP-I</shortName>
        <shortName evidence="9">Pyrase</shortName>
    </alternativeName>
</protein>
<dbReference type="InterPro" id="IPR036440">
    <property type="entry name" value="Peptidase_C15-like_sf"/>
</dbReference>
<dbReference type="RefSeq" id="WP_124211331.1">
    <property type="nucleotide sequence ID" value="NZ_CP016615.1"/>
</dbReference>
<evidence type="ECO:0000313" key="11">
    <source>
        <dbReference type="EMBL" id="RPE83474.1"/>
    </source>
</evidence>
<evidence type="ECO:0000256" key="1">
    <source>
        <dbReference type="ARBA" id="ARBA00001770"/>
    </source>
</evidence>
<organism evidence="11 12">
    <name type="scientific">Vespertiliibacter pulmonis</name>
    <dbReference type="NCBI Taxonomy" id="1443036"/>
    <lineage>
        <taxon>Bacteria</taxon>
        <taxon>Pseudomonadati</taxon>
        <taxon>Pseudomonadota</taxon>
        <taxon>Gammaproteobacteria</taxon>
        <taxon>Pasteurellales</taxon>
        <taxon>Pasteurellaceae</taxon>
        <taxon>Vespertiliibacter</taxon>
    </lineage>
</organism>
<comment type="subcellular location">
    <subcellularLocation>
        <location evidence="3 9">Cytoplasm</location>
    </subcellularLocation>
</comment>